<feature type="transmembrane region" description="Helical" evidence="7">
    <location>
        <begin position="20"/>
        <end position="45"/>
    </location>
</feature>
<evidence type="ECO:0000313" key="9">
    <source>
        <dbReference type="Proteomes" id="UP000609323"/>
    </source>
</evidence>
<evidence type="ECO:0000256" key="6">
    <source>
        <dbReference type="ARBA" id="ARBA00023136"/>
    </source>
</evidence>
<comment type="similarity">
    <text evidence="2">Belongs to the UPF0719 family.</text>
</comment>
<gene>
    <name evidence="8" type="primary">yshE</name>
    <name evidence="8" type="ORF">GCM10010917_24360</name>
</gene>
<dbReference type="Proteomes" id="UP000609323">
    <property type="component" value="Unassembled WGS sequence"/>
</dbReference>
<sequence length="149" mass="16005">MPSLNSRKGGTALDTIDQLLAFPFGHTIGILSLSILELVVFLACFERFTSYRCWDEIAAGNAAAALATGGKIAGICLILRSAASYPGINDFIKWSCFGTLLLLIAYLLFEFFTPVFKIDEEIKSRNTAAGVISVFISVSLALVIAACMV</sequence>
<feature type="transmembrane region" description="Helical" evidence="7">
    <location>
        <begin position="128"/>
        <end position="146"/>
    </location>
</feature>
<evidence type="ECO:0000256" key="3">
    <source>
        <dbReference type="ARBA" id="ARBA00022475"/>
    </source>
</evidence>
<keyword evidence="5 7" id="KW-1133">Transmembrane helix</keyword>
<protein>
    <submittedName>
        <fullName evidence="8">UPF0719 transmembrane protein YshE</fullName>
    </submittedName>
</protein>
<dbReference type="EMBL" id="BMHF01000007">
    <property type="protein sequence ID" value="GGA38219.1"/>
    <property type="molecule type" value="Genomic_DNA"/>
</dbReference>
<organism evidence="8 9">
    <name type="scientific">Paenibacillus physcomitrellae</name>
    <dbReference type="NCBI Taxonomy" id="1619311"/>
    <lineage>
        <taxon>Bacteria</taxon>
        <taxon>Bacillati</taxon>
        <taxon>Bacillota</taxon>
        <taxon>Bacilli</taxon>
        <taxon>Bacillales</taxon>
        <taxon>Paenibacillaceae</taxon>
        <taxon>Paenibacillus</taxon>
    </lineage>
</organism>
<evidence type="ECO:0000256" key="5">
    <source>
        <dbReference type="ARBA" id="ARBA00022989"/>
    </source>
</evidence>
<keyword evidence="9" id="KW-1185">Reference proteome</keyword>
<accession>A0ABQ1G7G0</accession>
<proteinExistence type="inferred from homology"/>
<feature type="transmembrane region" description="Helical" evidence="7">
    <location>
        <begin position="57"/>
        <end position="80"/>
    </location>
</feature>
<dbReference type="PANTHER" id="PTHR40043:SF1">
    <property type="entry name" value="UPF0719 INNER MEMBRANE PROTEIN YJFL"/>
    <property type="match status" value="1"/>
</dbReference>
<dbReference type="Pfam" id="PF03994">
    <property type="entry name" value="DUF350"/>
    <property type="match status" value="1"/>
</dbReference>
<reference evidence="9" key="1">
    <citation type="journal article" date="2019" name="Int. J. Syst. Evol. Microbiol.">
        <title>The Global Catalogue of Microorganisms (GCM) 10K type strain sequencing project: providing services to taxonomists for standard genome sequencing and annotation.</title>
        <authorList>
            <consortium name="The Broad Institute Genomics Platform"/>
            <consortium name="The Broad Institute Genome Sequencing Center for Infectious Disease"/>
            <person name="Wu L."/>
            <person name="Ma J."/>
        </authorList>
    </citation>
    <scope>NUCLEOTIDE SEQUENCE [LARGE SCALE GENOMIC DNA]</scope>
    <source>
        <strain evidence="9">CGMCC 1.15044</strain>
    </source>
</reference>
<feature type="transmembrane region" description="Helical" evidence="7">
    <location>
        <begin position="92"/>
        <end position="116"/>
    </location>
</feature>
<evidence type="ECO:0000256" key="7">
    <source>
        <dbReference type="SAM" id="Phobius"/>
    </source>
</evidence>
<dbReference type="RefSeq" id="WP_229752653.1">
    <property type="nucleotide sequence ID" value="NZ_BMHF01000007.1"/>
</dbReference>
<evidence type="ECO:0000256" key="2">
    <source>
        <dbReference type="ARBA" id="ARBA00005779"/>
    </source>
</evidence>
<dbReference type="PANTHER" id="PTHR40043">
    <property type="entry name" value="UPF0719 INNER MEMBRANE PROTEIN YJFL"/>
    <property type="match status" value="1"/>
</dbReference>
<evidence type="ECO:0000256" key="1">
    <source>
        <dbReference type="ARBA" id="ARBA00004651"/>
    </source>
</evidence>
<keyword evidence="6 7" id="KW-0472">Membrane</keyword>
<name>A0ABQ1G7G0_9BACL</name>
<comment type="subcellular location">
    <subcellularLocation>
        <location evidence="1">Cell membrane</location>
        <topology evidence="1">Multi-pass membrane protein</topology>
    </subcellularLocation>
</comment>
<evidence type="ECO:0000256" key="4">
    <source>
        <dbReference type="ARBA" id="ARBA00022692"/>
    </source>
</evidence>
<dbReference type="InterPro" id="IPR007140">
    <property type="entry name" value="DUF350"/>
</dbReference>
<evidence type="ECO:0000313" key="8">
    <source>
        <dbReference type="EMBL" id="GGA38219.1"/>
    </source>
</evidence>
<keyword evidence="4 7" id="KW-0812">Transmembrane</keyword>
<keyword evidence="3" id="KW-1003">Cell membrane</keyword>
<comment type="caution">
    <text evidence="8">The sequence shown here is derived from an EMBL/GenBank/DDBJ whole genome shotgun (WGS) entry which is preliminary data.</text>
</comment>